<evidence type="ECO:0000259" key="11">
    <source>
        <dbReference type="PROSITE" id="PS50157"/>
    </source>
</evidence>
<evidence type="ECO:0000256" key="5">
    <source>
        <dbReference type="ARBA" id="ARBA00022771"/>
    </source>
</evidence>
<feature type="domain" description="C2H2-type" evidence="11">
    <location>
        <begin position="517"/>
        <end position="544"/>
    </location>
</feature>
<dbReference type="GO" id="GO:0003677">
    <property type="term" value="F:DNA binding"/>
    <property type="evidence" value="ECO:0007669"/>
    <property type="project" value="UniProtKB-ARBA"/>
</dbReference>
<dbReference type="PROSITE" id="PS50157">
    <property type="entry name" value="ZINC_FINGER_C2H2_2"/>
    <property type="match status" value="11"/>
</dbReference>
<dbReference type="GO" id="GO:0008270">
    <property type="term" value="F:zinc ion binding"/>
    <property type="evidence" value="ECO:0007669"/>
    <property type="project" value="UniProtKB-KW"/>
</dbReference>
<dbReference type="InterPro" id="IPR036236">
    <property type="entry name" value="Znf_C2H2_sf"/>
</dbReference>
<comment type="subcellular location">
    <subcellularLocation>
        <location evidence="1">Nucleus</location>
    </subcellularLocation>
</comment>
<dbReference type="AlphaFoldDB" id="A0A336MW72"/>
<evidence type="ECO:0000256" key="4">
    <source>
        <dbReference type="ARBA" id="ARBA00022737"/>
    </source>
</evidence>
<dbReference type="PROSITE" id="PS00028">
    <property type="entry name" value="ZINC_FINGER_C2H2_1"/>
    <property type="match status" value="14"/>
</dbReference>
<reference evidence="12" key="1">
    <citation type="submission" date="2018-07" db="EMBL/GenBank/DDBJ databases">
        <authorList>
            <person name="Quirk P.G."/>
            <person name="Krulwich T.A."/>
        </authorList>
    </citation>
    <scope>NUCLEOTIDE SEQUENCE</scope>
</reference>
<dbReference type="PANTHER" id="PTHR47772:SF15">
    <property type="entry name" value="REDUCED EXPRESSION 2-RELATED"/>
    <property type="match status" value="1"/>
</dbReference>
<dbReference type="FunFam" id="3.30.160.60:FF:000110">
    <property type="entry name" value="Zinc finger protein-like"/>
    <property type="match status" value="1"/>
</dbReference>
<keyword evidence="6" id="KW-0862">Zinc</keyword>
<evidence type="ECO:0000256" key="3">
    <source>
        <dbReference type="ARBA" id="ARBA00022723"/>
    </source>
</evidence>
<keyword evidence="5 10" id="KW-0863">Zinc-finger</keyword>
<dbReference type="OMA" id="KNHYLAC"/>
<feature type="domain" description="C2H2-type" evidence="11">
    <location>
        <begin position="350"/>
        <end position="378"/>
    </location>
</feature>
<evidence type="ECO:0000256" key="8">
    <source>
        <dbReference type="ARBA" id="ARBA00023163"/>
    </source>
</evidence>
<keyword evidence="4" id="KW-0677">Repeat</keyword>
<dbReference type="PANTHER" id="PTHR47772">
    <property type="entry name" value="ZINC FINGER PROTEIN 200"/>
    <property type="match status" value="1"/>
</dbReference>
<keyword evidence="8" id="KW-0804">Transcription</keyword>
<feature type="domain" description="C2H2-type" evidence="11">
    <location>
        <begin position="632"/>
        <end position="660"/>
    </location>
</feature>
<evidence type="ECO:0000256" key="1">
    <source>
        <dbReference type="ARBA" id="ARBA00004123"/>
    </source>
</evidence>
<gene>
    <name evidence="12" type="primary">CSON006934</name>
</gene>
<dbReference type="Pfam" id="PF00096">
    <property type="entry name" value="zf-C2H2"/>
    <property type="match status" value="6"/>
</dbReference>
<keyword evidence="3" id="KW-0479">Metal-binding</keyword>
<feature type="domain" description="C2H2-type" evidence="11">
    <location>
        <begin position="573"/>
        <end position="600"/>
    </location>
</feature>
<feature type="domain" description="C2H2-type" evidence="11">
    <location>
        <begin position="488"/>
        <end position="516"/>
    </location>
</feature>
<sequence>MSSMDSKSHHLSPFSHKNGFYMLYHVMKGRKDKKKENRIEFEESVTVNDKDSLQLYKCPLCELKFNILSSFLLHLYRHSDPKAIEKDIKREEEESEKLNHIEEEQGVTVKDEPSVENVVVSDNSTEGLEFIFDELCPTNEINNSDNLQHTKPTETENAIFSVSFTCDHCNKTFESKSLLKHHLQLHAQYFENTHQSSQGIQFCDFCTLEFQNNEELIKEHYLKTHRKASKKCRLCDSHFGSNSLRKTHEQFFHEIQSMNCTSCFFGYQSQKEIKNHYLACHDDDKNKCGHCDRNFITKIGMIDHLLESHSNLIAKKLYKSLQLLLKISSKTIQGNCNARKKLINNNKNNFKCSHCEKSFTSEKLMKLHEIRQHIASKEDDPGYFCKMCQKSYIKRASGLRHVKRVHENQSNTKPRSLKALNSVPIEDGISCEQCDEQFVNGSALISHLKKTHLDQELIFQCGVCERRTKTFAALREHVEAVHEKKLVYTCDICGKGFTRKTGLRTHMRVNHMTVRNYACPICDQRFAQQNQLNVHTKIHATKKLHNCTICQKSFAQLSGLHQHMSMHSDTPKFHCELCQLSFKYASSFYNHRKSHTSPIEYSCDVCKRICPSRFSLYAHKKAHHNTNCNQKFDCSECGKVFKRKDTLKQHILNKHTQSYVNFKCELCDKGFKTKREMKQHGKLEHKQNI</sequence>
<evidence type="ECO:0000256" key="9">
    <source>
        <dbReference type="ARBA" id="ARBA00023242"/>
    </source>
</evidence>
<feature type="domain" description="C2H2-type" evidence="11">
    <location>
        <begin position="56"/>
        <end position="83"/>
    </location>
</feature>
<keyword evidence="7" id="KW-0805">Transcription regulation</keyword>
<accession>A0A336MW72</accession>
<dbReference type="InterPro" id="IPR050636">
    <property type="entry name" value="C2H2-ZF_domain-containing"/>
</dbReference>
<evidence type="ECO:0000256" key="7">
    <source>
        <dbReference type="ARBA" id="ARBA00023015"/>
    </source>
</evidence>
<proteinExistence type="inferred from homology"/>
<dbReference type="EMBL" id="UFQT01002612">
    <property type="protein sequence ID" value="SSX33771.1"/>
    <property type="molecule type" value="Genomic_DNA"/>
</dbReference>
<dbReference type="SMART" id="SM00355">
    <property type="entry name" value="ZnF_C2H2"/>
    <property type="match status" value="17"/>
</dbReference>
<feature type="domain" description="C2H2-type" evidence="11">
    <location>
        <begin position="164"/>
        <end position="187"/>
    </location>
</feature>
<dbReference type="SUPFAM" id="SSF57667">
    <property type="entry name" value="beta-beta-alpha zinc fingers"/>
    <property type="match status" value="7"/>
</dbReference>
<evidence type="ECO:0000313" key="12">
    <source>
        <dbReference type="EMBL" id="SSX33771.1"/>
    </source>
</evidence>
<protein>
    <submittedName>
        <fullName evidence="12">CSON006934 protein</fullName>
    </submittedName>
</protein>
<feature type="domain" description="C2H2-type" evidence="11">
    <location>
        <begin position="662"/>
        <end position="689"/>
    </location>
</feature>
<dbReference type="VEuPathDB" id="VectorBase:CSON006934"/>
<organism evidence="12">
    <name type="scientific">Culicoides sonorensis</name>
    <name type="common">Biting midge</name>
    <dbReference type="NCBI Taxonomy" id="179676"/>
    <lineage>
        <taxon>Eukaryota</taxon>
        <taxon>Metazoa</taxon>
        <taxon>Ecdysozoa</taxon>
        <taxon>Arthropoda</taxon>
        <taxon>Hexapoda</taxon>
        <taxon>Insecta</taxon>
        <taxon>Pterygota</taxon>
        <taxon>Neoptera</taxon>
        <taxon>Endopterygota</taxon>
        <taxon>Diptera</taxon>
        <taxon>Nematocera</taxon>
        <taxon>Chironomoidea</taxon>
        <taxon>Ceratopogonidae</taxon>
        <taxon>Ceratopogoninae</taxon>
        <taxon>Culicoides</taxon>
        <taxon>Monoculicoides</taxon>
    </lineage>
</organism>
<feature type="domain" description="C2H2-type" evidence="11">
    <location>
        <begin position="429"/>
        <end position="457"/>
    </location>
</feature>
<evidence type="ECO:0000256" key="2">
    <source>
        <dbReference type="ARBA" id="ARBA00006991"/>
    </source>
</evidence>
<evidence type="ECO:0000256" key="10">
    <source>
        <dbReference type="PROSITE-ProRule" id="PRU00042"/>
    </source>
</evidence>
<dbReference type="Gene3D" id="3.30.160.60">
    <property type="entry name" value="Classic Zinc Finger"/>
    <property type="match status" value="8"/>
</dbReference>
<feature type="domain" description="C2H2-type" evidence="11">
    <location>
        <begin position="383"/>
        <end position="411"/>
    </location>
</feature>
<dbReference type="FunFam" id="3.30.160.60:FF:000446">
    <property type="entry name" value="Zinc finger protein"/>
    <property type="match status" value="1"/>
</dbReference>
<keyword evidence="9" id="KW-0539">Nucleus</keyword>
<name>A0A336MW72_CULSO</name>
<dbReference type="GO" id="GO:0005634">
    <property type="term" value="C:nucleus"/>
    <property type="evidence" value="ECO:0007669"/>
    <property type="project" value="UniProtKB-SubCell"/>
</dbReference>
<comment type="similarity">
    <text evidence="2">Belongs to the krueppel C2H2-type zinc-finger protein family.</text>
</comment>
<dbReference type="Pfam" id="PF13912">
    <property type="entry name" value="zf-C2H2_6"/>
    <property type="match status" value="1"/>
</dbReference>
<evidence type="ECO:0000256" key="6">
    <source>
        <dbReference type="ARBA" id="ARBA00022833"/>
    </source>
</evidence>
<dbReference type="InterPro" id="IPR013087">
    <property type="entry name" value="Znf_C2H2_type"/>
</dbReference>
<feature type="domain" description="C2H2-type" evidence="11">
    <location>
        <begin position="545"/>
        <end position="572"/>
    </location>
</feature>